<organism evidence="1">
    <name type="scientific">marine sediment metagenome</name>
    <dbReference type="NCBI Taxonomy" id="412755"/>
    <lineage>
        <taxon>unclassified sequences</taxon>
        <taxon>metagenomes</taxon>
        <taxon>ecological metagenomes</taxon>
    </lineage>
</organism>
<proteinExistence type="predicted"/>
<reference evidence="1" key="1">
    <citation type="journal article" date="2015" name="Nature">
        <title>Complex archaea that bridge the gap between prokaryotes and eukaryotes.</title>
        <authorList>
            <person name="Spang A."/>
            <person name="Saw J.H."/>
            <person name="Jorgensen S.L."/>
            <person name="Zaremba-Niedzwiedzka K."/>
            <person name="Martijn J."/>
            <person name="Lind A.E."/>
            <person name="van Eijk R."/>
            <person name="Schleper C."/>
            <person name="Guy L."/>
            <person name="Ettema T.J."/>
        </authorList>
    </citation>
    <scope>NUCLEOTIDE SEQUENCE</scope>
</reference>
<evidence type="ECO:0000313" key="1">
    <source>
        <dbReference type="EMBL" id="KKN11064.1"/>
    </source>
</evidence>
<accession>A0A0F9MZD0</accession>
<dbReference type="AlphaFoldDB" id="A0A0F9MZD0"/>
<dbReference type="EMBL" id="LAZR01004178">
    <property type="protein sequence ID" value="KKN11064.1"/>
    <property type="molecule type" value="Genomic_DNA"/>
</dbReference>
<protein>
    <submittedName>
        <fullName evidence="1">Uncharacterized protein</fullName>
    </submittedName>
</protein>
<sequence length="464" mass="53834">MPNSMKKDNPTRELPISLQGIETILLFLNEKDKTTSSIRNISEQTRLSMRVVKNILLQLEKFNQVERVTVKNNILPKWRITKFGKKVIKEAKGIEKNVKFLSREDELLYRISVYESIDDLKEESRQKQESIISELGTLQIELSKILGPILNINNPIFEDLMSFFIKRVKFLNQRVSNLLKDPIASYSLKKIGEKQKKVSKEKEKLLFTEIYFFNSVILNEIKRISDFMINLSHFIENEAISNAYSVAIDLREEIRLLTSFIYQRESLNVNSHKLPTEDLKQLSKNKFSVEILDNIIEIPMDDPQRMKGIEDAVLEFLASLNKGEKLLKDHSHEISENIPLYALYQLILDEKPNLNFTIDKLERVLNSLADNGYIPGIKIIQEDEDHYLKVVQLRAHDISEDESNLISFALKLQKFTLADMIGATGWTMAKITKILNTLTELGIIKYSKSFLHGEQWYIVSEHND</sequence>
<gene>
    <name evidence="1" type="ORF">LCGC14_1030230</name>
</gene>
<comment type="caution">
    <text evidence="1">The sequence shown here is derived from an EMBL/GenBank/DDBJ whole genome shotgun (WGS) entry which is preliminary data.</text>
</comment>
<name>A0A0F9MZD0_9ZZZZ</name>